<gene>
    <name evidence="2" type="ORF">GSOID_T00004461001</name>
</gene>
<feature type="transmembrane region" description="Helical" evidence="1">
    <location>
        <begin position="202"/>
        <end position="223"/>
    </location>
</feature>
<evidence type="ECO:0000313" key="3">
    <source>
        <dbReference type="Proteomes" id="UP000001307"/>
    </source>
</evidence>
<dbReference type="InParanoid" id="E4X9B3"/>
<keyword evidence="1" id="KW-1133">Transmembrane helix</keyword>
<feature type="transmembrane region" description="Helical" evidence="1">
    <location>
        <begin position="229"/>
        <end position="249"/>
    </location>
</feature>
<keyword evidence="3" id="KW-1185">Reference proteome</keyword>
<feature type="transmembrane region" description="Helical" evidence="1">
    <location>
        <begin position="53"/>
        <end position="76"/>
    </location>
</feature>
<evidence type="ECO:0000313" key="2">
    <source>
        <dbReference type="EMBL" id="CBY19042.1"/>
    </source>
</evidence>
<dbReference type="EMBL" id="FN653030">
    <property type="protein sequence ID" value="CBY19042.1"/>
    <property type="molecule type" value="Genomic_DNA"/>
</dbReference>
<feature type="transmembrane region" description="Helical" evidence="1">
    <location>
        <begin position="158"/>
        <end position="181"/>
    </location>
</feature>
<keyword evidence="1" id="KW-0812">Transmembrane</keyword>
<reference evidence="2" key="1">
    <citation type="journal article" date="2010" name="Science">
        <title>Plasticity of animal genome architecture unmasked by rapid evolution of a pelagic tunicate.</title>
        <authorList>
            <person name="Denoeud F."/>
            <person name="Henriet S."/>
            <person name="Mungpakdee S."/>
            <person name="Aury J.M."/>
            <person name="Da Silva C."/>
            <person name="Brinkmann H."/>
            <person name="Mikhaleva J."/>
            <person name="Olsen L.C."/>
            <person name="Jubin C."/>
            <person name="Canestro C."/>
            <person name="Bouquet J.M."/>
            <person name="Danks G."/>
            <person name="Poulain J."/>
            <person name="Campsteijn C."/>
            <person name="Adamski M."/>
            <person name="Cross I."/>
            <person name="Yadetie F."/>
            <person name="Muffato M."/>
            <person name="Louis A."/>
            <person name="Butcher S."/>
            <person name="Tsagkogeorga G."/>
            <person name="Konrad A."/>
            <person name="Singh S."/>
            <person name="Jensen M.F."/>
            <person name="Cong E.H."/>
            <person name="Eikeseth-Otteraa H."/>
            <person name="Noel B."/>
            <person name="Anthouard V."/>
            <person name="Porcel B.M."/>
            <person name="Kachouri-Lafond R."/>
            <person name="Nishino A."/>
            <person name="Ugolini M."/>
            <person name="Chourrout P."/>
            <person name="Nishida H."/>
            <person name="Aasland R."/>
            <person name="Huzurbazar S."/>
            <person name="Westhof E."/>
            <person name="Delsuc F."/>
            <person name="Lehrach H."/>
            <person name="Reinhardt R."/>
            <person name="Weissenbach J."/>
            <person name="Roy S.W."/>
            <person name="Artiguenave F."/>
            <person name="Postlethwait J.H."/>
            <person name="Manak J.R."/>
            <person name="Thompson E.M."/>
            <person name="Jaillon O."/>
            <person name="Du Pasquier L."/>
            <person name="Boudinot P."/>
            <person name="Liberles D.A."/>
            <person name="Volff J.N."/>
            <person name="Philippe H."/>
            <person name="Lenhard B."/>
            <person name="Roest Crollius H."/>
            <person name="Wincker P."/>
            <person name="Chourrout D."/>
        </authorList>
    </citation>
    <scope>NUCLEOTIDE SEQUENCE [LARGE SCALE GENOMIC DNA]</scope>
</reference>
<evidence type="ECO:0000256" key="1">
    <source>
        <dbReference type="SAM" id="Phobius"/>
    </source>
</evidence>
<dbReference type="Proteomes" id="UP000001307">
    <property type="component" value="Unassembled WGS sequence"/>
</dbReference>
<dbReference type="OrthoDB" id="10359465at2759"/>
<sequence>MFITIIGTAIIASFQLFTVILETVLLLDIKTETICLVAHLNNFLPSEIIPCQVLTYLTVCLHPLLTLFGVNMLLFVRQMFTLRTLRQTPLKYFIITMASTVSAVVASILLLAFAGVVVYLLFYDRHNNDGWIIIRTSPDGEDSGRTCLFKSEVSVTLVLLSALGNMALLLFCSIWDVIPFIRYVWYRYTCQLPKAHKYIEILAFKLLAASLNLMLSIPILPIMCYCRNIVAFSALSWILYCSILSVMFFSEGEFRQFANIKFLEPVVQNLIDLLDTHKRMDPDRAEDPEKPRKPRKVEVDGLEAALERQANDRKKPQVQDPIADPIVDIVIEKVL</sequence>
<keyword evidence="1" id="KW-0472">Membrane</keyword>
<dbReference type="AlphaFoldDB" id="E4X9B3"/>
<proteinExistence type="predicted"/>
<feature type="transmembrane region" description="Helical" evidence="1">
    <location>
        <begin position="97"/>
        <end position="122"/>
    </location>
</feature>
<organism evidence="2">
    <name type="scientific">Oikopleura dioica</name>
    <name type="common">Tunicate</name>
    <dbReference type="NCBI Taxonomy" id="34765"/>
    <lineage>
        <taxon>Eukaryota</taxon>
        <taxon>Metazoa</taxon>
        <taxon>Chordata</taxon>
        <taxon>Tunicata</taxon>
        <taxon>Appendicularia</taxon>
        <taxon>Copelata</taxon>
        <taxon>Oikopleuridae</taxon>
        <taxon>Oikopleura</taxon>
    </lineage>
</organism>
<protein>
    <submittedName>
        <fullName evidence="2">Uncharacterized protein</fullName>
    </submittedName>
</protein>
<name>E4X9B3_OIKDI</name>
<accession>E4X9B3</accession>